<feature type="region of interest" description="Disordered" evidence="1">
    <location>
        <begin position="1"/>
        <end position="28"/>
    </location>
</feature>
<keyword evidence="3" id="KW-1185">Reference proteome</keyword>
<name>A0A1R3VAW4_9HYPH</name>
<protein>
    <submittedName>
        <fullName evidence="2">Uncharacterized protein</fullName>
    </submittedName>
</protein>
<evidence type="ECO:0000313" key="3">
    <source>
        <dbReference type="Proteomes" id="UP000188388"/>
    </source>
</evidence>
<gene>
    <name evidence="2" type="ORF">BQ8794_30482</name>
</gene>
<reference evidence="3" key="1">
    <citation type="submission" date="2017-01" db="EMBL/GenBank/DDBJ databases">
        <authorList>
            <person name="Brunel B."/>
        </authorList>
    </citation>
    <scope>NUCLEOTIDE SEQUENCE [LARGE SCALE GENOMIC DNA]</scope>
</reference>
<dbReference type="Proteomes" id="UP000188388">
    <property type="component" value="Unassembled WGS sequence"/>
</dbReference>
<evidence type="ECO:0000256" key="1">
    <source>
        <dbReference type="SAM" id="MobiDB-lite"/>
    </source>
</evidence>
<organism evidence="2 3">
    <name type="scientific">Mesorhizobium prunaredense</name>
    <dbReference type="NCBI Taxonomy" id="1631249"/>
    <lineage>
        <taxon>Bacteria</taxon>
        <taxon>Pseudomonadati</taxon>
        <taxon>Pseudomonadota</taxon>
        <taxon>Alphaproteobacteria</taxon>
        <taxon>Hyphomicrobiales</taxon>
        <taxon>Phyllobacteriaceae</taxon>
        <taxon>Mesorhizobium</taxon>
    </lineage>
</organism>
<dbReference type="AlphaFoldDB" id="A0A1R3VAW4"/>
<accession>A0A1R3VAW4</accession>
<dbReference type="EMBL" id="FTPD01000023">
    <property type="protein sequence ID" value="SIT57033.1"/>
    <property type="molecule type" value="Genomic_DNA"/>
</dbReference>
<dbReference type="STRING" id="1631249.BQ8794_30482"/>
<sequence length="70" mass="8266">MWTRSHPCRARPHWRRHPPLQSEGHEPVRLEPGWLEKTEVPEAGKITNMRFRFAGQGREFTAGYTKRTVL</sequence>
<evidence type="ECO:0000313" key="2">
    <source>
        <dbReference type="EMBL" id="SIT57033.1"/>
    </source>
</evidence>
<feature type="compositionally biased region" description="Basic residues" evidence="1">
    <location>
        <begin position="1"/>
        <end position="18"/>
    </location>
</feature>
<proteinExistence type="predicted"/>